<keyword evidence="1" id="KW-0472">Membrane</keyword>
<dbReference type="KEGG" id="vg:65101540"/>
<keyword evidence="1" id="KW-0812">Transmembrane</keyword>
<sequence>MIRWRMLNSDRVEVVPEDRRDAWQQLIVKVLKECPRYNTFRTQINKANFENFDYKRPLVYDVGNRTLFVNSEFLNKALNRPRSAVAAFNIQSNQIALAFICVILIIVITAFAFDDRPFKTI</sequence>
<evidence type="ECO:0000256" key="1">
    <source>
        <dbReference type="SAM" id="Phobius"/>
    </source>
</evidence>
<dbReference type="InterPro" id="IPR008005">
    <property type="entry name" value="PIF6"/>
</dbReference>
<evidence type="ECO:0000313" key="3">
    <source>
        <dbReference type="Proteomes" id="UP000501125"/>
    </source>
</evidence>
<dbReference type="GeneID" id="65101540"/>
<keyword evidence="1" id="KW-1133">Transmembrane helix</keyword>
<accession>A0A2Z4HI18</accession>
<reference evidence="2 3" key="1">
    <citation type="journal article" date="2018" name="Sci. Rep.">
        <title>Comprehensive analysis of single molecule sequencing-derived complete genome and whole transcriptome of Hyposidra talaca nuclear polyhedrosis virus.</title>
        <authorList>
            <person name="Nguyen T.T."/>
            <person name="Suryamohan K."/>
            <person name="Kuriakose B."/>
            <person name="Janakiraman V."/>
            <person name="Reichelt M."/>
            <person name="Chaudhuri S."/>
            <person name="Guillory J."/>
            <person name="Divakaran N."/>
            <person name="Rabins P.E."/>
            <person name="Goel R."/>
            <person name="Deka B."/>
            <person name="Sarkar S."/>
            <person name="Ekka P."/>
            <person name="Tsai Y.C."/>
            <person name="Vargas D."/>
            <person name="Santhosh S."/>
            <person name="Mohan S."/>
            <person name="Chin C.S."/>
            <person name="Korlach J."/>
            <person name="Thomas G."/>
            <person name="Babu A."/>
            <person name="Seshagiri S."/>
        </authorList>
    </citation>
    <scope>NUCLEOTIDE SEQUENCE [LARGE SCALE GENOMIC DNA]</scope>
    <source>
        <strain evidence="2 3">HytaNPVIndia001</strain>
    </source>
</reference>
<dbReference type="RefSeq" id="YP_010086329.1">
    <property type="nucleotide sequence ID" value="NC_055453.1"/>
</dbReference>
<keyword evidence="3" id="KW-1185">Reference proteome</keyword>
<evidence type="ECO:0000313" key="2">
    <source>
        <dbReference type="EMBL" id="AWW14422.1"/>
    </source>
</evidence>
<name>A0A2Z4HI18_9ABAC</name>
<protein>
    <submittedName>
        <fullName evidence="2">Pif-6</fullName>
    </submittedName>
</protein>
<gene>
    <name evidence="2" type="primary">pif-6</name>
    <name evidence="2" type="ORF">HytaNPV_gp062</name>
</gene>
<feature type="transmembrane region" description="Helical" evidence="1">
    <location>
        <begin position="95"/>
        <end position="113"/>
    </location>
</feature>
<proteinExistence type="predicted"/>
<dbReference type="Proteomes" id="UP000501125">
    <property type="component" value="Chromosome"/>
</dbReference>
<organism evidence="2 3">
    <name type="scientific">Hyposidra talaca nucleopolyhedrovirus</name>
    <dbReference type="NCBI Taxonomy" id="1070315"/>
    <lineage>
        <taxon>Viruses</taxon>
        <taxon>Viruses incertae sedis</taxon>
        <taxon>Naldaviricetes</taxon>
        <taxon>Lefavirales</taxon>
        <taxon>Baculoviridae</taxon>
        <taxon>Alphabaculovirus</taxon>
        <taxon>Alphabaculovirus hytalacae</taxon>
    </lineage>
</organism>
<dbReference type="Pfam" id="PF05341">
    <property type="entry name" value="PIF6"/>
    <property type="match status" value="1"/>
</dbReference>
<dbReference type="EMBL" id="MH261376">
    <property type="protein sequence ID" value="AWW14422.1"/>
    <property type="molecule type" value="Genomic_DNA"/>
</dbReference>